<feature type="region of interest" description="Disordered" evidence="5">
    <location>
        <begin position="123"/>
        <end position="226"/>
    </location>
</feature>
<keyword evidence="4 6" id="KW-0472">Membrane</keyword>
<dbReference type="InterPro" id="IPR017452">
    <property type="entry name" value="GPCR_Rhodpsn_7TM"/>
</dbReference>
<evidence type="ECO:0000256" key="4">
    <source>
        <dbReference type="ARBA" id="ARBA00023136"/>
    </source>
</evidence>
<keyword evidence="2 6" id="KW-0812">Transmembrane</keyword>
<gene>
    <name evidence="9" type="primary">LOC108709039</name>
</gene>
<evidence type="ECO:0000256" key="6">
    <source>
        <dbReference type="SAM" id="Phobius"/>
    </source>
</evidence>
<feature type="compositionally biased region" description="Basic residues" evidence="5">
    <location>
        <begin position="162"/>
        <end position="177"/>
    </location>
</feature>
<name>A0A8J0UIT5_XENLA</name>
<feature type="transmembrane region" description="Helical" evidence="6">
    <location>
        <begin position="500"/>
        <end position="522"/>
    </location>
</feature>
<dbReference type="GO" id="GO:0016020">
    <property type="term" value="C:membrane"/>
    <property type="evidence" value="ECO:0000318"/>
    <property type="project" value="GO_Central"/>
</dbReference>
<keyword evidence="3 6" id="KW-1133">Transmembrane helix</keyword>
<dbReference type="PANTHER" id="PTHR26451:SF984">
    <property type="entry name" value="ODORANT RECEPTOR 131-2"/>
    <property type="match status" value="1"/>
</dbReference>
<dbReference type="PANTHER" id="PTHR26451">
    <property type="entry name" value="G_PROTEIN_RECEP_F1_2 DOMAIN-CONTAINING PROTEIN"/>
    <property type="match status" value="1"/>
</dbReference>
<dbReference type="InterPro" id="IPR057810">
    <property type="entry name" value="RBD_ZCCHC3_1st"/>
</dbReference>
<feature type="transmembrane region" description="Helical" evidence="6">
    <location>
        <begin position="470"/>
        <end position="488"/>
    </location>
</feature>
<protein>
    <submittedName>
        <fullName evidence="9">Olfactory receptor 51M1-like</fullName>
    </submittedName>
</protein>
<evidence type="ECO:0000256" key="2">
    <source>
        <dbReference type="ARBA" id="ARBA00022692"/>
    </source>
</evidence>
<feature type="transmembrane region" description="Helical" evidence="6">
    <location>
        <begin position="326"/>
        <end position="354"/>
    </location>
</feature>
<feature type="transmembrane region" description="Helical" evidence="6">
    <location>
        <begin position="375"/>
        <end position="397"/>
    </location>
</feature>
<dbReference type="OrthoDB" id="8856247at2759"/>
<dbReference type="FunFam" id="1.20.1070.10:FF:000096">
    <property type="entry name" value="Odorant receptor 131-2"/>
    <property type="match status" value="1"/>
</dbReference>
<reference evidence="8" key="1">
    <citation type="submission" date="2024-06" db="UniProtKB">
        <authorList>
            <consortium name="RefSeq"/>
        </authorList>
    </citation>
    <scope>NUCLEOTIDE SEQUENCE [LARGE SCALE GENOMIC DNA]</scope>
    <source>
        <strain evidence="8">J_2021</strain>
    </source>
</reference>
<dbReference type="Proteomes" id="UP000186698">
    <property type="component" value="Chromosome 2S"/>
</dbReference>
<evidence type="ECO:0000256" key="1">
    <source>
        <dbReference type="ARBA" id="ARBA00004370"/>
    </source>
</evidence>
<dbReference type="GO" id="GO:0050911">
    <property type="term" value="P:detection of chemical stimulus involved in sensory perception of smell"/>
    <property type="evidence" value="ECO:0000318"/>
    <property type="project" value="GO_Central"/>
</dbReference>
<accession>A0A8J0UIT5</accession>
<sequence>MASHADVRVPIFPEVRMKDTVKVAVEEKFCGEKGLRFIGEKILFGLCGLKKEDILCIQDFPKAGVYDVTFVSQVVCQNFHHVYSQHKDDPLLEGSKTKAARQVNANEVTVLPAEPEVEEVRVQRSSARVSVATTEGPRFEEESVKQKPRSNFPPEAETGVPKAKKSRQTKKEKKKAKNPTQDINPSSGEAVSSADEMEVSAESSGVQCSGVKPPDGSEFHDNGSEASVSESNQAMATFTTAFHNMTELSSTTTITGVVTVTLITALLVAFCIFLYFVTVLLYVFFTTSHVRETARYVLFAHMLINDTLFLSISCVLFIATSNNLCIPVPMCCAMGSFCTASFLVTPYNLAIMSLERQVAICHPLRHSEFCTGQRANSAISVMWLVGLIPVFIELGIMKASAENNFYSLNIVCLWSNLIINPIQNTIRFISIVIGFTVVGLTITVTYVKVMAVARRIASGKTSASKAGRTVLLHAIQLLLCMMSFTSSFTDTFLQRYFAYIHYINFFLLLLLPRCISPIIYGIRDEVFQKRIATLWSHIS</sequence>
<dbReference type="Pfam" id="PF23057">
    <property type="entry name" value="RBD_ZCCHC3_1st"/>
    <property type="match status" value="1"/>
</dbReference>
<feature type="transmembrane region" description="Helical" evidence="6">
    <location>
        <begin position="254"/>
        <end position="284"/>
    </location>
</feature>
<dbReference type="CDD" id="cd00637">
    <property type="entry name" value="7tm_classA_rhodopsin-like"/>
    <property type="match status" value="1"/>
</dbReference>
<dbReference type="Pfam" id="PF00001">
    <property type="entry name" value="7tm_1"/>
    <property type="match status" value="1"/>
</dbReference>
<evidence type="ECO:0000259" key="7">
    <source>
        <dbReference type="PROSITE" id="PS50262"/>
    </source>
</evidence>
<dbReference type="RefSeq" id="XP_018104155.2">
    <property type="nucleotide sequence ID" value="XM_018248666.2"/>
</dbReference>
<feature type="transmembrane region" description="Helical" evidence="6">
    <location>
        <begin position="296"/>
        <end position="320"/>
    </location>
</feature>
<evidence type="ECO:0000313" key="8">
    <source>
        <dbReference type="Proteomes" id="UP000186698"/>
    </source>
</evidence>
<feature type="domain" description="G-protein coupled receptors family 1 profile" evidence="7">
    <location>
        <begin position="276"/>
        <end position="520"/>
    </location>
</feature>
<dbReference type="SUPFAM" id="SSF81321">
    <property type="entry name" value="Family A G protein-coupled receptor-like"/>
    <property type="match status" value="1"/>
</dbReference>
<dbReference type="AlphaFoldDB" id="A0A8J0UIT5"/>
<dbReference type="GO" id="GO:0004984">
    <property type="term" value="F:olfactory receptor activity"/>
    <property type="evidence" value="ECO:0000318"/>
    <property type="project" value="GO_Central"/>
</dbReference>
<organism evidence="8 9">
    <name type="scientific">Xenopus laevis</name>
    <name type="common">African clawed frog</name>
    <dbReference type="NCBI Taxonomy" id="8355"/>
    <lineage>
        <taxon>Eukaryota</taxon>
        <taxon>Metazoa</taxon>
        <taxon>Chordata</taxon>
        <taxon>Craniata</taxon>
        <taxon>Vertebrata</taxon>
        <taxon>Euteleostomi</taxon>
        <taxon>Amphibia</taxon>
        <taxon>Batrachia</taxon>
        <taxon>Anura</taxon>
        <taxon>Pipoidea</taxon>
        <taxon>Pipidae</taxon>
        <taxon>Xenopodinae</taxon>
        <taxon>Xenopus</taxon>
        <taxon>Xenopus</taxon>
    </lineage>
</organism>
<reference evidence="9" key="2">
    <citation type="submission" date="2025-08" db="UniProtKB">
        <authorList>
            <consortium name="RefSeq"/>
        </authorList>
    </citation>
    <scope>IDENTIFICATION</scope>
    <source>
        <strain evidence="9">J_2021</strain>
        <tissue evidence="9">Erythrocytes</tissue>
    </source>
</reference>
<evidence type="ECO:0000256" key="5">
    <source>
        <dbReference type="SAM" id="MobiDB-lite"/>
    </source>
</evidence>
<feature type="transmembrane region" description="Helical" evidence="6">
    <location>
        <begin position="426"/>
        <end position="449"/>
    </location>
</feature>
<dbReference type="GO" id="GO:0005549">
    <property type="term" value="F:odorant binding"/>
    <property type="evidence" value="ECO:0000318"/>
    <property type="project" value="GO_Central"/>
</dbReference>
<keyword evidence="8" id="KW-1185">Reference proteome</keyword>
<dbReference type="Gene3D" id="1.20.1070.10">
    <property type="entry name" value="Rhodopsin 7-helix transmembrane proteins"/>
    <property type="match status" value="1"/>
</dbReference>
<dbReference type="KEGG" id="xla:108709039"/>
<evidence type="ECO:0000256" key="3">
    <source>
        <dbReference type="ARBA" id="ARBA00022989"/>
    </source>
</evidence>
<feature type="compositionally biased region" description="Low complexity" evidence="5">
    <location>
        <begin position="123"/>
        <end position="132"/>
    </location>
</feature>
<dbReference type="InterPro" id="IPR000276">
    <property type="entry name" value="GPCR_Rhodpsn"/>
</dbReference>
<dbReference type="GO" id="GO:0004930">
    <property type="term" value="F:G protein-coupled receptor activity"/>
    <property type="evidence" value="ECO:0007669"/>
    <property type="project" value="InterPro"/>
</dbReference>
<evidence type="ECO:0000313" key="9">
    <source>
        <dbReference type="RefSeq" id="XP_018104155.2"/>
    </source>
</evidence>
<dbReference type="InterPro" id="IPR052921">
    <property type="entry name" value="GPCR1_Superfamily_Member"/>
</dbReference>
<dbReference type="PROSITE" id="PS50262">
    <property type="entry name" value="G_PROTEIN_RECEP_F1_2"/>
    <property type="match status" value="1"/>
</dbReference>
<proteinExistence type="predicted"/>
<dbReference type="GeneID" id="108709039"/>
<comment type="subcellular location">
    <subcellularLocation>
        <location evidence="1">Membrane</location>
    </subcellularLocation>
</comment>
<feature type="compositionally biased region" description="Polar residues" evidence="5">
    <location>
        <begin position="178"/>
        <end position="190"/>
    </location>
</feature>